<sequence>MPRCCALALAGVLLLSGCASAPGTAVWSGTRVDDADLPALLLTAAEVEEITGVELPDETVGDTYLTEGVPPDCSWAWEPAVEDTYVNAAPTGVAHSVLYRLWETGAAGERTLAGPGPQVHQALVTVSTEADADTFLAALPDSWAACADAVIETGPRRRVTGVAPGYQFGGVVVDEAGRTVSISRTPLSSGSECQRTVTTRTNVIVDVSVCGDTAAGRLEAIVERLADNVET</sequence>
<dbReference type="InterPro" id="IPR038232">
    <property type="entry name" value="PknH-like_Extracell_sf"/>
</dbReference>
<gene>
    <name evidence="3" type="ORF">MMUR_04100</name>
</gene>
<proteinExistence type="predicted"/>
<evidence type="ECO:0000259" key="2">
    <source>
        <dbReference type="Pfam" id="PF14032"/>
    </source>
</evidence>
<feature type="signal peptide" evidence="1">
    <location>
        <begin position="1"/>
        <end position="21"/>
    </location>
</feature>
<feature type="chain" id="PRO_5029624500" description="PknH-like extracellular domain-containing protein" evidence="1">
    <location>
        <begin position="22"/>
        <end position="231"/>
    </location>
</feature>
<comment type="caution">
    <text evidence="3">The sequence shown here is derived from an EMBL/GenBank/DDBJ whole genome shotgun (WGS) entry which is preliminary data.</text>
</comment>
<evidence type="ECO:0000313" key="4">
    <source>
        <dbReference type="Proteomes" id="UP000465241"/>
    </source>
</evidence>
<accession>A0A7I9WF01</accession>
<protein>
    <recommendedName>
        <fullName evidence="2">PknH-like extracellular domain-containing protein</fullName>
    </recommendedName>
</protein>
<keyword evidence="4" id="KW-1185">Reference proteome</keyword>
<dbReference type="Gene3D" id="3.40.1000.70">
    <property type="entry name" value="PknH-like extracellular domain"/>
    <property type="match status" value="1"/>
</dbReference>
<dbReference type="Pfam" id="PF14032">
    <property type="entry name" value="PknH_C"/>
    <property type="match status" value="1"/>
</dbReference>
<evidence type="ECO:0000313" key="3">
    <source>
        <dbReference type="EMBL" id="GFG56274.1"/>
    </source>
</evidence>
<name>A0A7I9WF01_9MYCO</name>
<dbReference type="AlphaFoldDB" id="A0A7I9WF01"/>
<keyword evidence="1" id="KW-0732">Signal</keyword>
<organism evidence="3 4">
    <name type="scientific">Mycolicibacterium murale</name>
    <dbReference type="NCBI Taxonomy" id="182220"/>
    <lineage>
        <taxon>Bacteria</taxon>
        <taxon>Bacillati</taxon>
        <taxon>Actinomycetota</taxon>
        <taxon>Actinomycetes</taxon>
        <taxon>Mycobacteriales</taxon>
        <taxon>Mycobacteriaceae</taxon>
        <taxon>Mycolicibacterium</taxon>
    </lineage>
</organism>
<evidence type="ECO:0000256" key="1">
    <source>
        <dbReference type="SAM" id="SignalP"/>
    </source>
</evidence>
<dbReference type="RefSeq" id="WP_193487987.1">
    <property type="nucleotide sequence ID" value="NZ_BAAAMC010000025.1"/>
</dbReference>
<dbReference type="InterPro" id="IPR026954">
    <property type="entry name" value="PknH-like_Extracell"/>
</dbReference>
<feature type="domain" description="PknH-like extracellular" evidence="2">
    <location>
        <begin position="32"/>
        <end position="227"/>
    </location>
</feature>
<dbReference type="PROSITE" id="PS51257">
    <property type="entry name" value="PROKAR_LIPOPROTEIN"/>
    <property type="match status" value="1"/>
</dbReference>
<dbReference type="EMBL" id="BLKT01000003">
    <property type="protein sequence ID" value="GFG56274.1"/>
    <property type="molecule type" value="Genomic_DNA"/>
</dbReference>
<reference evidence="3 4" key="1">
    <citation type="journal article" date="2019" name="Emerg. Microbes Infect.">
        <title>Comprehensive subspecies identification of 175 nontuberculous mycobacteria species based on 7547 genomic profiles.</title>
        <authorList>
            <person name="Matsumoto Y."/>
            <person name="Kinjo T."/>
            <person name="Motooka D."/>
            <person name="Nabeya D."/>
            <person name="Jung N."/>
            <person name="Uechi K."/>
            <person name="Horii T."/>
            <person name="Iida T."/>
            <person name="Fujita J."/>
            <person name="Nakamura S."/>
        </authorList>
    </citation>
    <scope>NUCLEOTIDE SEQUENCE [LARGE SCALE GENOMIC DNA]</scope>
    <source>
        <strain evidence="3 4">JCM 13392</strain>
    </source>
</reference>
<dbReference type="Proteomes" id="UP000465241">
    <property type="component" value="Unassembled WGS sequence"/>
</dbReference>